<accession>A0A482VQ81</accession>
<name>A0A482VQ81_ASBVE</name>
<feature type="non-terminal residue" evidence="1">
    <location>
        <position position="32"/>
    </location>
</feature>
<sequence>MNGGFNPAKIYKKYAALQPKNIPHHQFFLQYR</sequence>
<proteinExistence type="predicted"/>
<dbReference type="Proteomes" id="UP000292052">
    <property type="component" value="Unassembled WGS sequence"/>
</dbReference>
<dbReference type="AlphaFoldDB" id="A0A482VQ81"/>
<evidence type="ECO:0000313" key="2">
    <source>
        <dbReference type="Proteomes" id="UP000292052"/>
    </source>
</evidence>
<evidence type="ECO:0000313" key="1">
    <source>
        <dbReference type="EMBL" id="RZC34549.1"/>
    </source>
</evidence>
<dbReference type="EMBL" id="QDEB01079103">
    <property type="protein sequence ID" value="RZC34549.1"/>
    <property type="molecule type" value="Genomic_DNA"/>
</dbReference>
<gene>
    <name evidence="1" type="ORF">BDFB_013242</name>
</gene>
<reference evidence="1 2" key="1">
    <citation type="submission" date="2017-03" db="EMBL/GenBank/DDBJ databases">
        <title>Genome of the blue death feigning beetle - Asbolus verrucosus.</title>
        <authorList>
            <person name="Rider S.D."/>
        </authorList>
    </citation>
    <scope>NUCLEOTIDE SEQUENCE [LARGE SCALE GENOMIC DNA]</scope>
    <source>
        <strain evidence="1">Butters</strain>
        <tissue evidence="1">Head and leg muscle</tissue>
    </source>
</reference>
<protein>
    <submittedName>
        <fullName evidence="1">Uncharacterized protein</fullName>
    </submittedName>
</protein>
<organism evidence="1 2">
    <name type="scientific">Asbolus verrucosus</name>
    <name type="common">Desert ironclad beetle</name>
    <dbReference type="NCBI Taxonomy" id="1661398"/>
    <lineage>
        <taxon>Eukaryota</taxon>
        <taxon>Metazoa</taxon>
        <taxon>Ecdysozoa</taxon>
        <taxon>Arthropoda</taxon>
        <taxon>Hexapoda</taxon>
        <taxon>Insecta</taxon>
        <taxon>Pterygota</taxon>
        <taxon>Neoptera</taxon>
        <taxon>Endopterygota</taxon>
        <taxon>Coleoptera</taxon>
        <taxon>Polyphaga</taxon>
        <taxon>Cucujiformia</taxon>
        <taxon>Tenebrionidae</taxon>
        <taxon>Pimeliinae</taxon>
        <taxon>Asbolus</taxon>
    </lineage>
</organism>
<keyword evidence="2" id="KW-1185">Reference proteome</keyword>
<dbReference type="OrthoDB" id="6799733at2759"/>
<comment type="caution">
    <text evidence="1">The sequence shown here is derived from an EMBL/GenBank/DDBJ whole genome shotgun (WGS) entry which is preliminary data.</text>
</comment>